<comment type="catalytic activity">
    <reaction evidence="12 14">
        <text>(9Z)-hexadecenoyl-[ACP] + malonyl-[ACP] + H(+) = 3-oxo-(11Z)-octadecenoyl-[ACP] + holo-[ACP] + CO2</text>
        <dbReference type="Rhea" id="RHEA:55040"/>
        <dbReference type="Rhea" id="RHEA-COMP:9623"/>
        <dbReference type="Rhea" id="RHEA-COMP:9685"/>
        <dbReference type="Rhea" id="RHEA-COMP:10800"/>
        <dbReference type="Rhea" id="RHEA-COMP:14074"/>
        <dbReference type="ChEBI" id="CHEBI:15378"/>
        <dbReference type="ChEBI" id="CHEBI:16526"/>
        <dbReference type="ChEBI" id="CHEBI:64479"/>
        <dbReference type="ChEBI" id="CHEBI:78449"/>
        <dbReference type="ChEBI" id="CHEBI:83989"/>
        <dbReference type="ChEBI" id="CHEBI:138538"/>
        <dbReference type="EC" id="2.3.1.179"/>
    </reaction>
</comment>
<dbReference type="SMART" id="SM00825">
    <property type="entry name" value="PKS_KS"/>
    <property type="match status" value="1"/>
</dbReference>
<evidence type="ECO:0000256" key="9">
    <source>
        <dbReference type="ARBA" id="ARBA00023160"/>
    </source>
</evidence>
<evidence type="ECO:0000256" key="7">
    <source>
        <dbReference type="ARBA" id="ARBA00022832"/>
    </source>
</evidence>
<evidence type="ECO:0000256" key="10">
    <source>
        <dbReference type="ARBA" id="ARBA00023315"/>
    </source>
</evidence>
<dbReference type="Pfam" id="PF02801">
    <property type="entry name" value="Ketoacyl-synt_C"/>
    <property type="match status" value="1"/>
</dbReference>
<evidence type="ECO:0000256" key="15">
    <source>
        <dbReference type="PIRSR" id="PIRSR000447-1"/>
    </source>
</evidence>
<dbReference type="InterPro" id="IPR016039">
    <property type="entry name" value="Thiolase-like"/>
</dbReference>
<feature type="active site" description="For beta-ketoacyl synthase activity" evidence="15">
    <location>
        <position position="163"/>
    </location>
</feature>
<dbReference type="EMBL" id="FQXH01000007">
    <property type="protein sequence ID" value="SHH09020.1"/>
    <property type="molecule type" value="Genomic_DNA"/>
</dbReference>
<evidence type="ECO:0000313" key="19">
    <source>
        <dbReference type="Proteomes" id="UP000242520"/>
    </source>
</evidence>
<evidence type="ECO:0000256" key="6">
    <source>
        <dbReference type="ARBA" id="ARBA00022679"/>
    </source>
</evidence>
<evidence type="ECO:0000256" key="14">
    <source>
        <dbReference type="PIRNR" id="PIRNR000447"/>
    </source>
</evidence>
<dbReference type="Proteomes" id="UP000242520">
    <property type="component" value="Unassembled WGS sequence"/>
</dbReference>
<dbReference type="GO" id="GO:0004315">
    <property type="term" value="F:3-oxoacyl-[acyl-carrier-protein] synthase activity"/>
    <property type="evidence" value="ECO:0007669"/>
    <property type="project" value="UniProtKB-UniRule"/>
</dbReference>
<dbReference type="InterPro" id="IPR018201">
    <property type="entry name" value="Ketoacyl_synth_AS"/>
</dbReference>
<evidence type="ECO:0000256" key="13">
    <source>
        <dbReference type="ARBA" id="ARBA00047659"/>
    </source>
</evidence>
<dbReference type="PANTHER" id="PTHR11712:SF336">
    <property type="entry name" value="3-OXOACYL-[ACYL-CARRIER-PROTEIN] SYNTHASE, MITOCHONDRIAL"/>
    <property type="match status" value="1"/>
</dbReference>
<dbReference type="Gene3D" id="3.40.47.10">
    <property type="match status" value="1"/>
</dbReference>
<keyword evidence="5 14" id="KW-0444">Lipid biosynthesis</keyword>
<protein>
    <recommendedName>
        <fullName evidence="4 14">3-oxoacyl-[acyl-carrier-protein] synthase 2</fullName>
        <ecNumber evidence="3 14">2.3.1.179</ecNumber>
    </recommendedName>
</protein>
<feature type="domain" description="Ketosynthase family 3 (KS3)" evidence="17">
    <location>
        <begin position="2"/>
        <end position="410"/>
    </location>
</feature>
<dbReference type="InterPro" id="IPR000794">
    <property type="entry name" value="Beta-ketoacyl_synthase"/>
</dbReference>
<dbReference type="PIRSF" id="PIRSF000447">
    <property type="entry name" value="KAS_II"/>
    <property type="match status" value="1"/>
</dbReference>
<keyword evidence="9 14" id="KW-0275">Fatty acid biosynthesis</keyword>
<dbReference type="AlphaFoldDB" id="A0A1M5Q585"/>
<sequence>MKRRVVVTGIGCVTPIGVGKENFWNNLKRGVCGIDKITRFDATDFATQIAAEVKDFQASDFIDKREARRMDRFTQFAVASAKMAIEDSELDLKNVDENKFGVIIGSGIGGIETLEEQHTKLLEKGPKRVSPFFVPMMITNIAAGQISIMLGAKGPNTSVVTACASGTHAIGDAFKAIQRGDADIMVAGGAESPVTPLAVAGFCTMKAMSTRNDDPKTASRPFDKDRDGFVMGEGAGILVLEELEHALSRNATIYAELVGYGLTADAYHITAPAEGGEGAARAMEMALLDGNIKKEEVDYINAHGTSTPLNDKNETMAIKSVFGGHAYNLAVSSTKSMTGHLLGAAGGVEAIVCALAIKEGFIPPTINIQNQDPELDLDYVANEGREKEIKYALSNSLGFGGHNGTLAFKKYL</sequence>
<dbReference type="UniPathway" id="UPA00094"/>
<evidence type="ECO:0000259" key="17">
    <source>
        <dbReference type="PROSITE" id="PS52004"/>
    </source>
</evidence>
<evidence type="ECO:0000256" key="12">
    <source>
        <dbReference type="ARBA" id="ARBA00047318"/>
    </source>
</evidence>
<dbReference type="OrthoDB" id="9808669at2"/>
<evidence type="ECO:0000313" key="18">
    <source>
        <dbReference type="EMBL" id="SHH09020.1"/>
    </source>
</evidence>
<proteinExistence type="inferred from homology"/>
<evidence type="ECO:0000256" key="4">
    <source>
        <dbReference type="ARBA" id="ARBA00014657"/>
    </source>
</evidence>
<keyword evidence="6 14" id="KW-0808">Transferase</keyword>
<organism evidence="18 19">
    <name type="scientific">Tepidibacter thalassicus DSM 15285</name>
    <dbReference type="NCBI Taxonomy" id="1123350"/>
    <lineage>
        <taxon>Bacteria</taxon>
        <taxon>Bacillati</taxon>
        <taxon>Bacillota</taxon>
        <taxon>Clostridia</taxon>
        <taxon>Peptostreptococcales</taxon>
        <taxon>Peptostreptococcaceae</taxon>
        <taxon>Tepidibacter</taxon>
    </lineage>
</organism>
<keyword evidence="10 14" id="KW-0012">Acyltransferase</keyword>
<dbReference type="SUPFAM" id="SSF53901">
    <property type="entry name" value="Thiolase-like"/>
    <property type="match status" value="2"/>
</dbReference>
<keyword evidence="8" id="KW-0443">Lipid metabolism</keyword>
<dbReference type="PROSITE" id="PS00606">
    <property type="entry name" value="KS3_1"/>
    <property type="match status" value="1"/>
</dbReference>
<dbReference type="InterPro" id="IPR017568">
    <property type="entry name" value="3-oxoacyl-ACP_synth-2"/>
</dbReference>
<dbReference type="STRING" id="1123350.SAMN02744040_00795"/>
<keyword evidence="7" id="KW-0276">Fatty acid metabolism</keyword>
<dbReference type="GO" id="GO:0005829">
    <property type="term" value="C:cytosol"/>
    <property type="evidence" value="ECO:0007669"/>
    <property type="project" value="TreeGrafter"/>
</dbReference>
<evidence type="ECO:0000256" key="11">
    <source>
        <dbReference type="ARBA" id="ARBA00024006"/>
    </source>
</evidence>
<dbReference type="RefSeq" id="WP_072723856.1">
    <property type="nucleotide sequence ID" value="NZ_FQXH01000007.1"/>
</dbReference>
<dbReference type="InterPro" id="IPR020841">
    <property type="entry name" value="PKS_Beta-ketoAc_synthase_dom"/>
</dbReference>
<keyword evidence="19" id="KW-1185">Reference proteome</keyword>
<evidence type="ECO:0000256" key="16">
    <source>
        <dbReference type="RuleBase" id="RU003694"/>
    </source>
</evidence>
<evidence type="ECO:0000256" key="2">
    <source>
        <dbReference type="ARBA" id="ARBA00008467"/>
    </source>
</evidence>
<comment type="function">
    <text evidence="11 14">Involved in the type II fatty acid elongation cycle. Catalyzes the elongation of a wide range of acyl-ACP by the addition of two carbons from malonyl-ACP to an acyl acceptor. Can efficiently catalyze the conversion of palmitoleoyl-ACP (cis-hexadec-9-enoyl-ACP) to cis-vaccenoyl-ACP (cis-octadec-11-enoyl-ACP), an essential step in the thermal regulation of fatty acid composition.</text>
</comment>
<name>A0A1M5Q585_9FIRM</name>
<dbReference type="Pfam" id="PF00109">
    <property type="entry name" value="ketoacyl-synt"/>
    <property type="match status" value="1"/>
</dbReference>
<dbReference type="GO" id="GO:0006633">
    <property type="term" value="P:fatty acid biosynthetic process"/>
    <property type="evidence" value="ECO:0007669"/>
    <property type="project" value="UniProtKB-UniRule"/>
</dbReference>
<accession>A0A1M5Q585</accession>
<dbReference type="InterPro" id="IPR014030">
    <property type="entry name" value="Ketoacyl_synth_N"/>
</dbReference>
<dbReference type="FunFam" id="3.40.47.10:FF:000009">
    <property type="entry name" value="3-oxoacyl-[acyl-carrier-protein] synthase 2"/>
    <property type="match status" value="1"/>
</dbReference>
<dbReference type="NCBIfam" id="NF004970">
    <property type="entry name" value="PRK06333.1"/>
    <property type="match status" value="1"/>
</dbReference>
<evidence type="ECO:0000256" key="3">
    <source>
        <dbReference type="ARBA" id="ARBA00012356"/>
    </source>
</evidence>
<dbReference type="PROSITE" id="PS52004">
    <property type="entry name" value="KS3_2"/>
    <property type="match status" value="1"/>
</dbReference>
<dbReference type="EC" id="2.3.1.179" evidence="3 14"/>
<reference evidence="19" key="1">
    <citation type="submission" date="2016-11" db="EMBL/GenBank/DDBJ databases">
        <authorList>
            <person name="Varghese N."/>
            <person name="Submissions S."/>
        </authorList>
    </citation>
    <scope>NUCLEOTIDE SEQUENCE [LARGE SCALE GENOMIC DNA]</scope>
    <source>
        <strain evidence="19">DSM 15285</strain>
    </source>
</reference>
<comment type="similarity">
    <text evidence="2 14 16">Belongs to the thiolase-like superfamily. Beta-ketoacyl-ACP synthases family.</text>
</comment>
<evidence type="ECO:0000256" key="5">
    <source>
        <dbReference type="ARBA" id="ARBA00022516"/>
    </source>
</evidence>
<dbReference type="PANTHER" id="PTHR11712">
    <property type="entry name" value="POLYKETIDE SYNTHASE-RELATED"/>
    <property type="match status" value="1"/>
</dbReference>
<dbReference type="NCBIfam" id="NF005589">
    <property type="entry name" value="PRK07314.1"/>
    <property type="match status" value="1"/>
</dbReference>
<evidence type="ECO:0000256" key="8">
    <source>
        <dbReference type="ARBA" id="ARBA00023098"/>
    </source>
</evidence>
<comment type="pathway">
    <text evidence="1 14">Lipid metabolism; fatty acid biosynthesis.</text>
</comment>
<evidence type="ECO:0000256" key="1">
    <source>
        <dbReference type="ARBA" id="ARBA00005194"/>
    </source>
</evidence>
<dbReference type="NCBIfam" id="TIGR03150">
    <property type="entry name" value="fabF"/>
    <property type="match status" value="1"/>
</dbReference>
<dbReference type="CDD" id="cd00834">
    <property type="entry name" value="KAS_I_II"/>
    <property type="match status" value="1"/>
</dbReference>
<gene>
    <name evidence="18" type="ORF">SAMN02744040_00795</name>
</gene>
<comment type="catalytic activity">
    <reaction evidence="13 14">
        <text>a fatty acyl-[ACP] + malonyl-[ACP] + H(+) = a 3-oxoacyl-[ACP] + holo-[ACP] + CO2</text>
        <dbReference type="Rhea" id="RHEA:22836"/>
        <dbReference type="Rhea" id="RHEA-COMP:9623"/>
        <dbReference type="Rhea" id="RHEA-COMP:9685"/>
        <dbReference type="Rhea" id="RHEA-COMP:9916"/>
        <dbReference type="Rhea" id="RHEA-COMP:14125"/>
        <dbReference type="ChEBI" id="CHEBI:15378"/>
        <dbReference type="ChEBI" id="CHEBI:16526"/>
        <dbReference type="ChEBI" id="CHEBI:64479"/>
        <dbReference type="ChEBI" id="CHEBI:78449"/>
        <dbReference type="ChEBI" id="CHEBI:78776"/>
        <dbReference type="ChEBI" id="CHEBI:138651"/>
    </reaction>
</comment>
<dbReference type="InterPro" id="IPR014031">
    <property type="entry name" value="Ketoacyl_synth_C"/>
</dbReference>